<dbReference type="InterPro" id="IPR000782">
    <property type="entry name" value="FAS1_domain"/>
</dbReference>
<dbReference type="InterPro" id="IPR036378">
    <property type="entry name" value="FAS1_dom_sf"/>
</dbReference>
<dbReference type="Pfam" id="PF02469">
    <property type="entry name" value="Fasciclin"/>
    <property type="match status" value="2"/>
</dbReference>
<dbReference type="InterPro" id="IPR050904">
    <property type="entry name" value="Adhesion/Biosynth-related"/>
</dbReference>
<dbReference type="Gene3D" id="2.30.180.10">
    <property type="entry name" value="FAS1 domain"/>
    <property type="match status" value="2"/>
</dbReference>
<dbReference type="PROSITE" id="PS50213">
    <property type="entry name" value="FAS1"/>
    <property type="match status" value="2"/>
</dbReference>
<comment type="caution">
    <text evidence="2">The sequence shown here is derived from an EMBL/GenBank/DDBJ whole genome shotgun (WGS) entry which is preliminary data.</text>
</comment>
<sequence>MKIAILNHKKMVARLLGVFVLLSVLIGGCKDPDLVITTTDDVNITGYLERFPDEYSEFRKILDLTGNASFLAAYGTYTIFVPTNTAVKQYLDDKGKASVDQVDMDELKALVRFHLIQDTVSSNSFTDGKILQPTMYGQYLTTGATNVNGDSYITINKQARVLKSNIRLGNGVMHVIDKVMEPAKLTLAQLLEANTSFSIFTQAAKATGFYDTLNIAASASKKENRKWFTVIAESDEVLREAGYNSFEELKADLSHTGDPKNTEDSLYLYMAYHILPSDKYMVDLITSPSHTTLAPLEVITTRTDGSALLLNADLINGVQEEGAEVIREKSDFSATNGVLHAAADHFKIKMRTPIPIYWEVTDQPELRRMVTIFRKLPGTSTSIAPGTLSDISWPSGSINYVTGGDPHTFNDYFSLNLRPAVVPYIDFTTPLLVKGKYKVWVCYRRVNANDIQAFFNGEPLPRLFGLNPTPGYPSGVTPEEAEALGWKMYTEPTDNRYVGRMIGIIEVKTTDRHNLRFLGLTNRGGSTGNAFRLDMIHFIPIDANQISPRFTPEGVPVY</sequence>
<dbReference type="PANTHER" id="PTHR10900:SF77">
    <property type="entry name" value="FI19380P1"/>
    <property type="match status" value="1"/>
</dbReference>
<reference evidence="3" key="1">
    <citation type="journal article" date="2019" name="Int. J. Syst. Evol. Microbiol.">
        <title>The Global Catalogue of Microorganisms (GCM) 10K type strain sequencing project: providing services to taxonomists for standard genome sequencing and annotation.</title>
        <authorList>
            <consortium name="The Broad Institute Genomics Platform"/>
            <consortium name="The Broad Institute Genome Sequencing Center for Infectious Disease"/>
            <person name="Wu L."/>
            <person name="Ma J."/>
        </authorList>
    </citation>
    <scope>NUCLEOTIDE SEQUENCE [LARGE SCALE GENOMIC DNA]</scope>
    <source>
        <strain evidence="3">KCTC 23984</strain>
    </source>
</reference>
<dbReference type="SUPFAM" id="SSF82153">
    <property type="entry name" value="FAS1 domain"/>
    <property type="match status" value="2"/>
</dbReference>
<feature type="domain" description="FAS1" evidence="1">
    <location>
        <begin position="42"/>
        <end position="180"/>
    </location>
</feature>
<feature type="domain" description="FAS1" evidence="1">
    <location>
        <begin position="184"/>
        <end position="346"/>
    </location>
</feature>
<dbReference type="RefSeq" id="WP_377486967.1">
    <property type="nucleotide sequence ID" value="NZ_JBHUOX010000013.1"/>
</dbReference>
<evidence type="ECO:0000313" key="3">
    <source>
        <dbReference type="Proteomes" id="UP001597641"/>
    </source>
</evidence>
<dbReference type="PROSITE" id="PS51257">
    <property type="entry name" value="PROKAR_LIPOPROTEIN"/>
    <property type="match status" value="1"/>
</dbReference>
<proteinExistence type="predicted"/>
<dbReference type="Proteomes" id="UP001597641">
    <property type="component" value="Unassembled WGS sequence"/>
</dbReference>
<name>A0ABW6C009_9BACT</name>
<dbReference type="SMART" id="SM00554">
    <property type="entry name" value="FAS1"/>
    <property type="match status" value="1"/>
</dbReference>
<protein>
    <submittedName>
        <fullName evidence="2">Fasciclin domain-containing protein</fullName>
    </submittedName>
</protein>
<keyword evidence="3" id="KW-1185">Reference proteome</keyword>
<evidence type="ECO:0000259" key="1">
    <source>
        <dbReference type="PROSITE" id="PS50213"/>
    </source>
</evidence>
<evidence type="ECO:0000313" key="2">
    <source>
        <dbReference type="EMBL" id="MFD3002014.1"/>
    </source>
</evidence>
<accession>A0ABW6C009</accession>
<organism evidence="2 3">
    <name type="scientific">Pontibacter toksunensis</name>
    <dbReference type="NCBI Taxonomy" id="1332631"/>
    <lineage>
        <taxon>Bacteria</taxon>
        <taxon>Pseudomonadati</taxon>
        <taxon>Bacteroidota</taxon>
        <taxon>Cytophagia</taxon>
        <taxon>Cytophagales</taxon>
        <taxon>Hymenobacteraceae</taxon>
        <taxon>Pontibacter</taxon>
    </lineage>
</organism>
<dbReference type="EMBL" id="JBHUOX010000013">
    <property type="protein sequence ID" value="MFD3002014.1"/>
    <property type="molecule type" value="Genomic_DNA"/>
</dbReference>
<dbReference type="PANTHER" id="PTHR10900">
    <property type="entry name" value="PERIOSTIN-RELATED"/>
    <property type="match status" value="1"/>
</dbReference>
<gene>
    <name evidence="2" type="ORF">ACFS7Z_16700</name>
</gene>